<comment type="cofactor">
    <cofactor evidence="1">
        <name>pantetheine 4'-phosphate</name>
        <dbReference type="ChEBI" id="CHEBI:47942"/>
    </cofactor>
</comment>
<keyword evidence="2" id="KW-0596">Phosphopantetheine</keyword>
<dbReference type="Proteomes" id="UP000183200">
    <property type="component" value="Unassembled WGS sequence"/>
</dbReference>
<dbReference type="PANTHER" id="PTHR44845:SF7">
    <property type="entry name" value="PLIPASTATIN SYNTHASE SUBUNIT D"/>
    <property type="match status" value="1"/>
</dbReference>
<dbReference type="SUPFAM" id="SSF47336">
    <property type="entry name" value="ACP-like"/>
    <property type="match status" value="1"/>
</dbReference>
<accession>A0A1H0MPF4</accession>
<evidence type="ECO:0000313" key="5">
    <source>
        <dbReference type="EMBL" id="SDO82156.1"/>
    </source>
</evidence>
<feature type="domain" description="Carrier" evidence="4">
    <location>
        <begin position="28"/>
        <end position="103"/>
    </location>
</feature>
<organism evidence="5 6">
    <name type="scientific">Pedobacter steynii</name>
    <dbReference type="NCBI Taxonomy" id="430522"/>
    <lineage>
        <taxon>Bacteria</taxon>
        <taxon>Pseudomonadati</taxon>
        <taxon>Bacteroidota</taxon>
        <taxon>Sphingobacteriia</taxon>
        <taxon>Sphingobacteriales</taxon>
        <taxon>Sphingobacteriaceae</taxon>
        <taxon>Pedobacter</taxon>
    </lineage>
</organism>
<dbReference type="EMBL" id="FNGY01000031">
    <property type="protein sequence ID" value="SDO82156.1"/>
    <property type="molecule type" value="Genomic_DNA"/>
</dbReference>
<keyword evidence="6" id="KW-1185">Reference proteome</keyword>
<dbReference type="RefSeq" id="WP_143010627.1">
    <property type="nucleotide sequence ID" value="NZ_FNGY01000031.1"/>
</dbReference>
<dbReference type="InterPro" id="IPR009081">
    <property type="entry name" value="PP-bd_ACP"/>
</dbReference>
<dbReference type="Gene3D" id="3.40.50.1820">
    <property type="entry name" value="alpha/beta hydrolase"/>
    <property type="match status" value="1"/>
</dbReference>
<dbReference type="Pfam" id="PF00550">
    <property type="entry name" value="PP-binding"/>
    <property type="match status" value="1"/>
</dbReference>
<feature type="non-terminal residue" evidence="5">
    <location>
        <position position="1"/>
    </location>
</feature>
<dbReference type="InterPro" id="IPR006162">
    <property type="entry name" value="Ppantetheine_attach_site"/>
</dbReference>
<dbReference type="PANTHER" id="PTHR44845">
    <property type="entry name" value="CARRIER DOMAIN-CONTAINING PROTEIN"/>
    <property type="match status" value="1"/>
</dbReference>
<dbReference type="AlphaFoldDB" id="A0A1H0MPF4"/>
<dbReference type="PROSITE" id="PS00012">
    <property type="entry name" value="PHOSPHOPANTETHEINE"/>
    <property type="match status" value="1"/>
</dbReference>
<evidence type="ECO:0000256" key="2">
    <source>
        <dbReference type="ARBA" id="ARBA00022450"/>
    </source>
</evidence>
<dbReference type="OrthoDB" id="1374991at2"/>
<protein>
    <submittedName>
        <fullName evidence="5">Acyl carrier protein</fullName>
    </submittedName>
</protein>
<dbReference type="FunFam" id="1.10.1200.10:FF:000005">
    <property type="entry name" value="Nonribosomal peptide synthetase 1"/>
    <property type="match status" value="1"/>
</dbReference>
<proteinExistence type="predicted"/>
<gene>
    <name evidence="5" type="ORF">SAMN05421820_1313</name>
</gene>
<dbReference type="InterPro" id="IPR029058">
    <property type="entry name" value="AB_hydrolase_fold"/>
</dbReference>
<evidence type="ECO:0000256" key="1">
    <source>
        <dbReference type="ARBA" id="ARBA00001957"/>
    </source>
</evidence>
<dbReference type="PROSITE" id="PS50075">
    <property type="entry name" value="CARRIER"/>
    <property type="match status" value="1"/>
</dbReference>
<evidence type="ECO:0000259" key="4">
    <source>
        <dbReference type="PROSITE" id="PS50075"/>
    </source>
</evidence>
<sequence length="124" mass="13921">LTTNGKVDKKALPDPDGLGLSSGVEYLAPRNNTEERLLLIWQDILGREQIGVKDNFFDLGGHSLKAVRIISQIKKQFKLELNIKELFYAPTIEGVAANIDSILWLQEDKAAQTEHTTDQETLIF</sequence>
<evidence type="ECO:0000313" key="6">
    <source>
        <dbReference type="Proteomes" id="UP000183200"/>
    </source>
</evidence>
<name>A0A1H0MPF4_9SPHI</name>
<keyword evidence="3" id="KW-0597">Phosphoprotein</keyword>
<reference evidence="6" key="1">
    <citation type="submission" date="2016-10" db="EMBL/GenBank/DDBJ databases">
        <authorList>
            <person name="Varghese N."/>
            <person name="Submissions S."/>
        </authorList>
    </citation>
    <scope>NUCLEOTIDE SEQUENCE [LARGE SCALE GENOMIC DNA]</scope>
    <source>
        <strain evidence="6">DSM 19110</strain>
    </source>
</reference>
<dbReference type="InterPro" id="IPR036736">
    <property type="entry name" value="ACP-like_sf"/>
</dbReference>
<evidence type="ECO:0000256" key="3">
    <source>
        <dbReference type="ARBA" id="ARBA00022553"/>
    </source>
</evidence>